<dbReference type="STRING" id="596315.HMPREF0634_0178"/>
<reference evidence="1 2" key="1">
    <citation type="submission" date="2010-08" db="EMBL/GenBank/DDBJ databases">
        <authorList>
            <person name="Harkins D.M."/>
            <person name="Madupu R."/>
            <person name="Durkin A.S."/>
            <person name="Torralba M."/>
            <person name="Methe B."/>
            <person name="Sutton G.G."/>
            <person name="Nelson K.E."/>
        </authorList>
    </citation>
    <scope>NUCLEOTIDE SEQUENCE [LARGE SCALE GENOMIC DNA]</scope>
    <source>
        <strain evidence="1 2">DSM 17678</strain>
    </source>
</reference>
<dbReference type="RefSeq" id="WP_007788505.1">
    <property type="nucleotide sequence ID" value="NZ_ADGQ01000019.1"/>
</dbReference>
<dbReference type="PANTHER" id="PTHR30032:SF8">
    <property type="entry name" value="GERMINATION-SPECIFIC N-ACETYLMURAMOYL-L-ALANINE AMIDASE"/>
    <property type="match status" value="1"/>
</dbReference>
<dbReference type="Gene3D" id="3.40.50.12090">
    <property type="match status" value="1"/>
</dbReference>
<dbReference type="PANTHER" id="PTHR30032">
    <property type="entry name" value="N-ACETYLMURAMOYL-L-ALANINE AMIDASE-RELATED"/>
    <property type="match status" value="1"/>
</dbReference>
<accession>E0E1P1</accession>
<dbReference type="eggNOG" id="COG0791">
    <property type="taxonomic scope" value="Bacteria"/>
</dbReference>
<dbReference type="InterPro" id="IPR024078">
    <property type="entry name" value="LmbE-like_dom_sf"/>
</dbReference>
<proteinExistence type="predicted"/>
<comment type="caution">
    <text evidence="1">The sequence shown here is derived from an EMBL/GenBank/DDBJ whole genome shotgun (WGS) entry which is preliminary data.</text>
</comment>
<dbReference type="Pfam" id="PF02585">
    <property type="entry name" value="PIG-L"/>
    <property type="match status" value="1"/>
</dbReference>
<evidence type="ECO:0000313" key="1">
    <source>
        <dbReference type="EMBL" id="EFM65166.1"/>
    </source>
</evidence>
<organism evidence="1 2">
    <name type="scientific">Peptostreptococcus stomatis DSM 17678</name>
    <dbReference type="NCBI Taxonomy" id="596315"/>
    <lineage>
        <taxon>Bacteria</taxon>
        <taxon>Bacillati</taxon>
        <taxon>Bacillota</taxon>
        <taxon>Clostridia</taxon>
        <taxon>Peptostreptococcales</taxon>
        <taxon>Peptostreptococcaceae</taxon>
        <taxon>Peptostreptococcus</taxon>
    </lineage>
</organism>
<dbReference type="InterPro" id="IPR007253">
    <property type="entry name" value="Cell_wall-bd_2"/>
</dbReference>
<protein>
    <submittedName>
        <fullName evidence="1">N-acetylglucosaminylphosphatidylinositol deacetylase</fullName>
    </submittedName>
</protein>
<dbReference type="Proteomes" id="UP000003244">
    <property type="component" value="Unassembled WGS sequence"/>
</dbReference>
<dbReference type="InterPro" id="IPR051922">
    <property type="entry name" value="Bact_Sporulation_Assoc"/>
</dbReference>
<evidence type="ECO:0000313" key="2">
    <source>
        <dbReference type="Proteomes" id="UP000003244"/>
    </source>
</evidence>
<dbReference type="GeneID" id="84800114"/>
<dbReference type="OrthoDB" id="1752902at2"/>
<dbReference type="AlphaFoldDB" id="E0E1P1"/>
<dbReference type="SUPFAM" id="SSF102588">
    <property type="entry name" value="LmbE-like"/>
    <property type="match status" value="1"/>
</dbReference>
<dbReference type="EMBL" id="ADGQ01000019">
    <property type="protein sequence ID" value="EFM65166.1"/>
    <property type="molecule type" value="Genomic_DNA"/>
</dbReference>
<dbReference type="Gene3D" id="3.40.50.10320">
    <property type="entry name" value="LmbE-like"/>
    <property type="match status" value="1"/>
</dbReference>
<dbReference type="InterPro" id="IPR003737">
    <property type="entry name" value="GlcNAc_PI_deacetylase-related"/>
</dbReference>
<keyword evidence="2" id="KW-1185">Reference proteome</keyword>
<sequence length="544" mass="61011">MVKFLNKCLALASVISIGLGLVGGLGVEAYGEKQVDQFLTDSSRDYISLSGGDRQETSRLISQMAYDHSDEVIIVDGSNYVDSMSAIQVSAYLDAPILLNSKGGLDKGTREEMVRLGVEHAYLVGSNINPKLGSDLASKGYKVTSISADRPFDLSYKCGEFAHKNNNDIKKNLILASSEVFADSLSMSSYSYMNRIPMLLVPRDIDDKMAKIINDYGAEEVLVIGGENTISKESMAKIGKARRISGQDRYQTSRIIQKDYYPEAKNGLVASGQTFADTVAASPLAAAMNANIVLVKKTSEEVHDYHFQKIVAVGGLVKKYMTDVVYINPHQDDETIDMGLDIIRDVKDGRKVYLILMTDGSKSWIYEALDREFIRTGRSRISREDFTYLRDMEMVRALETMGVNKENIIFTKNRNLEIDKNTVIRAIEKFEAEHGNNFSYKSLAKNSHDKSGGNVDHFACHDGVKEFCQKNSRNCTFYSSQPDHEDPNIHVKSPTYEEKELWTRALRQYELTDPSLGYYGVGYRSVGGIMNRKMDNMLEFIDYN</sequence>
<name>E0E1P1_9FIRM</name>
<dbReference type="Pfam" id="PF04122">
    <property type="entry name" value="CW_binding_2"/>
    <property type="match status" value="3"/>
</dbReference>
<gene>
    <name evidence="1" type="ORF">HMPREF0634_0178</name>
</gene>